<keyword evidence="11" id="KW-1185">Reference proteome</keyword>
<comment type="caution">
    <text evidence="9">Lacks conserved residue(s) required for the propagation of feature annotation.</text>
</comment>
<dbReference type="Proteomes" id="UP000597762">
    <property type="component" value="Unassembled WGS sequence"/>
</dbReference>
<evidence type="ECO:0000256" key="7">
    <source>
        <dbReference type="ARBA" id="ARBA00023034"/>
    </source>
</evidence>
<dbReference type="EMBL" id="CAHIKZ030000346">
    <property type="protein sequence ID" value="CAE1169544.1"/>
    <property type="molecule type" value="Genomic_DNA"/>
</dbReference>
<evidence type="ECO:0000256" key="4">
    <source>
        <dbReference type="ARBA" id="ARBA00022692"/>
    </source>
</evidence>
<feature type="transmembrane region" description="Helical" evidence="9">
    <location>
        <begin position="39"/>
        <end position="64"/>
    </location>
</feature>
<keyword evidence="8 9" id="KW-0472">Membrane</keyword>
<keyword evidence="6 9" id="KW-1133">Transmembrane helix</keyword>
<keyword evidence="10" id="KW-0328">Glycosyltransferase</keyword>
<organism evidence="10 11">
    <name type="scientific">Acanthosepion pharaonis</name>
    <name type="common">Pharaoh cuttlefish</name>
    <name type="synonym">Sepia pharaonis</name>
    <dbReference type="NCBI Taxonomy" id="158019"/>
    <lineage>
        <taxon>Eukaryota</taxon>
        <taxon>Metazoa</taxon>
        <taxon>Spiralia</taxon>
        <taxon>Lophotrochozoa</taxon>
        <taxon>Mollusca</taxon>
        <taxon>Cephalopoda</taxon>
        <taxon>Coleoidea</taxon>
        <taxon>Decapodiformes</taxon>
        <taxon>Sepiida</taxon>
        <taxon>Sepiina</taxon>
        <taxon>Sepiidae</taxon>
        <taxon>Acanthosepion</taxon>
    </lineage>
</organism>
<feature type="transmembrane region" description="Helical" evidence="9">
    <location>
        <begin position="102"/>
        <end position="123"/>
    </location>
</feature>
<evidence type="ECO:0000256" key="6">
    <source>
        <dbReference type="ARBA" id="ARBA00022989"/>
    </source>
</evidence>
<evidence type="ECO:0000256" key="2">
    <source>
        <dbReference type="ARBA" id="ARBA00009239"/>
    </source>
</evidence>
<evidence type="ECO:0000256" key="5">
    <source>
        <dbReference type="ARBA" id="ARBA00022968"/>
    </source>
</evidence>
<dbReference type="EC" id="2.4.1.-" evidence="9"/>
<dbReference type="PANTHER" id="PTHR12369:SF13">
    <property type="entry name" value="HEXOSYLTRANSFERASE"/>
    <property type="match status" value="1"/>
</dbReference>
<sequence length="664" mass="78961">MIAFCSVFFGFSGFFVFWVFFFGSLFFGFFSLVLCFLGFFLWFFVFWVFFFVSLFFGFFSLFLFSLFLFSLFLFSLFLFSLFLFSLFLFFFCFFFFVSLFLFSLFLFSFLFWCFFSVLSKSLAQLHWCFNNKKVKSLDLVFESCVIHGSGQQCENSAGDQMYKFIQVADFDYQEMEILQNEKVKSSYAIAPMPDDISVYKLHKFFCQMDLNETIQEIENTKKEILYLSQFAPGGRSSLSWPVGLPAPFKPKNRFDVIHWQYFTATHLYFDSDYSNEKLLKGVNKMDVDEIISFSIQELNKRYNKRYSFSHLVNGYRRFDPFRGMEYILDLSMHDTHASNVAVEKRVHLVRPLGQVEIIPMPYVTENTQVNLILPVSDEDKDEFGSFLDAYAHTCLDTGDNTNLLIIFVYKNNSKMLKDDKFYVLKSMITYYDNKYQNKGKITWTKYETKETYVSDLMLMDTITKRFSPEALLMFCSVGMELTTDFFNRVRMNNIIEWQVFFPIAFWQYKPNLIYNKRPYPTTIELKRNVGHFDIYSYEHSSFYNKDFQNARKGLTWDESRKLDLFKLFLRQKKLHVFRAIEPTLKHRYKAIYCDRTSPAYIYERCNKRKLEALANRPQLARLIFEYEEKLEAAKKKNPAKKTVVLDTIKSTASKTKDSKKKIMH</sequence>
<protein>
    <recommendedName>
        <fullName evidence="9">Hexosyltransferase</fullName>
        <ecNumber evidence="9">2.4.1.-</ecNumber>
    </recommendedName>
</protein>
<dbReference type="InterPro" id="IPR008428">
    <property type="entry name" value="Chond_GalNAc"/>
</dbReference>
<reference evidence="10" key="1">
    <citation type="submission" date="2021-01" db="EMBL/GenBank/DDBJ databases">
        <authorList>
            <person name="Li R."/>
            <person name="Bekaert M."/>
        </authorList>
    </citation>
    <scope>NUCLEOTIDE SEQUENCE</scope>
    <source>
        <strain evidence="10">Farmed</strain>
    </source>
</reference>
<evidence type="ECO:0000256" key="3">
    <source>
        <dbReference type="ARBA" id="ARBA00022679"/>
    </source>
</evidence>
<name>A0A812B7J5_ACAPH</name>
<dbReference type="InterPro" id="IPR051227">
    <property type="entry name" value="CS_glycosyltransferase"/>
</dbReference>
<keyword evidence="7 9" id="KW-0333">Golgi apparatus</keyword>
<keyword evidence="3 9" id="KW-0808">Transferase</keyword>
<comment type="similarity">
    <text evidence="2 9">Belongs to the chondroitin N-acetylgalactosaminyltransferase family.</text>
</comment>
<dbReference type="OrthoDB" id="9985088at2759"/>
<evidence type="ECO:0000313" key="10">
    <source>
        <dbReference type="EMBL" id="CAE1169544.1"/>
    </source>
</evidence>
<evidence type="ECO:0000256" key="9">
    <source>
        <dbReference type="RuleBase" id="RU364016"/>
    </source>
</evidence>
<comment type="subcellular location">
    <subcellularLocation>
        <location evidence="1 9">Golgi apparatus</location>
        <location evidence="1 9">Golgi stack membrane</location>
        <topology evidence="1 9">Single-pass type II membrane protein</topology>
    </subcellularLocation>
</comment>
<dbReference type="PANTHER" id="PTHR12369">
    <property type="entry name" value="CHONDROITIN SYNTHASE"/>
    <property type="match status" value="1"/>
</dbReference>
<feature type="transmembrane region" description="Helical" evidence="9">
    <location>
        <begin position="7"/>
        <end position="33"/>
    </location>
</feature>
<keyword evidence="4 9" id="KW-0812">Transmembrane</keyword>
<gene>
    <name evidence="10" type="ORF">SPHA_10670</name>
</gene>
<dbReference type="Pfam" id="PF05679">
    <property type="entry name" value="CHGN"/>
    <property type="match status" value="1"/>
</dbReference>
<dbReference type="AlphaFoldDB" id="A0A812B7J5"/>
<evidence type="ECO:0000256" key="8">
    <source>
        <dbReference type="ARBA" id="ARBA00023136"/>
    </source>
</evidence>
<evidence type="ECO:0000313" key="11">
    <source>
        <dbReference type="Proteomes" id="UP000597762"/>
    </source>
</evidence>
<keyword evidence="5 9" id="KW-0735">Signal-anchor</keyword>
<dbReference type="GO" id="GO:0032580">
    <property type="term" value="C:Golgi cisterna membrane"/>
    <property type="evidence" value="ECO:0007669"/>
    <property type="project" value="UniProtKB-SubCell"/>
</dbReference>
<dbReference type="GO" id="GO:0047238">
    <property type="term" value="F:glucuronosyl-N-acetylgalactosaminyl-proteoglycan 4-beta-N-acetylgalactosaminyltransferase activity"/>
    <property type="evidence" value="ECO:0007669"/>
    <property type="project" value="TreeGrafter"/>
</dbReference>
<feature type="transmembrane region" description="Helical" evidence="9">
    <location>
        <begin position="71"/>
        <end position="96"/>
    </location>
</feature>
<accession>A0A812B7J5</accession>
<comment type="caution">
    <text evidence="10">The sequence shown here is derived from an EMBL/GenBank/DDBJ whole genome shotgun (WGS) entry which is preliminary data.</text>
</comment>
<proteinExistence type="inferred from homology"/>
<evidence type="ECO:0000256" key="1">
    <source>
        <dbReference type="ARBA" id="ARBA00004447"/>
    </source>
</evidence>